<proteinExistence type="inferred from homology"/>
<evidence type="ECO:0000256" key="1">
    <source>
        <dbReference type="ARBA" id="ARBA00004496"/>
    </source>
</evidence>
<reference evidence="7" key="1">
    <citation type="journal article" date="2021" name="PeerJ">
        <title>Extensive microbial diversity within the chicken gut microbiome revealed by metagenomics and culture.</title>
        <authorList>
            <person name="Gilroy R."/>
            <person name="Ravi A."/>
            <person name="Getino M."/>
            <person name="Pursley I."/>
            <person name="Horton D.L."/>
            <person name="Alikhan N.F."/>
            <person name="Baker D."/>
            <person name="Gharbi K."/>
            <person name="Hall N."/>
            <person name="Watson M."/>
            <person name="Adriaenssens E.M."/>
            <person name="Foster-Nyarko E."/>
            <person name="Jarju S."/>
            <person name="Secka A."/>
            <person name="Antonio M."/>
            <person name="Oren A."/>
            <person name="Chaudhuri R.R."/>
            <person name="La Ragione R."/>
            <person name="Hildebrand F."/>
            <person name="Pallen M.J."/>
        </authorList>
    </citation>
    <scope>NUCLEOTIDE SEQUENCE</scope>
    <source>
        <strain evidence="7">CHK186-1790</strain>
    </source>
</reference>
<keyword evidence="4 5" id="KW-0963">Cytoplasm</keyword>
<dbReference type="Gene3D" id="1.10.10.10">
    <property type="entry name" value="Winged helix-like DNA-binding domain superfamily/Winged helix DNA-binding domain"/>
    <property type="match status" value="3"/>
</dbReference>
<evidence type="ECO:0000256" key="3">
    <source>
        <dbReference type="ARBA" id="ARBA00018111"/>
    </source>
</evidence>
<dbReference type="EMBL" id="DWWJ01000016">
    <property type="protein sequence ID" value="HJC40106.1"/>
    <property type="molecule type" value="Genomic_DNA"/>
</dbReference>
<dbReference type="GO" id="GO:0005737">
    <property type="term" value="C:cytoplasm"/>
    <property type="evidence" value="ECO:0007669"/>
    <property type="project" value="UniProtKB-SubCell"/>
</dbReference>
<evidence type="ECO:0000313" key="8">
    <source>
        <dbReference type="Proteomes" id="UP000823882"/>
    </source>
</evidence>
<name>A0A9D2NYW5_9FIRM</name>
<dbReference type="PANTHER" id="PTHR33602">
    <property type="entry name" value="REGULATORY PROTEIN RECX FAMILY PROTEIN"/>
    <property type="match status" value="1"/>
</dbReference>
<dbReference type="PANTHER" id="PTHR33602:SF1">
    <property type="entry name" value="REGULATORY PROTEIN RECX FAMILY PROTEIN"/>
    <property type="match status" value="1"/>
</dbReference>
<dbReference type="InterPro" id="IPR053924">
    <property type="entry name" value="RecX_HTH_2nd"/>
</dbReference>
<comment type="subcellular location">
    <subcellularLocation>
        <location evidence="1 5">Cytoplasm</location>
    </subcellularLocation>
</comment>
<sequence>MRISKLTPSKRGQDRWILQLEDGSFLQVGKNQMADFALYDGRELTEEELEDLRRAERHDRFQSYALRVLMDTPMSRKRLVEHLCRKACPEEEAQAIAQRMVDLGVLNEGGYAAEVARQYAARGYGPRRVRDELYRRGVPREHWDAALQEVEDWEEGMDAFLRKRLGGTAPDPKDLKRASDALARRGYGWGEINAALRRYGAEIEEE</sequence>
<evidence type="ECO:0000313" key="7">
    <source>
        <dbReference type="EMBL" id="HJC40106.1"/>
    </source>
</evidence>
<comment type="similarity">
    <text evidence="2 5">Belongs to the RecX family.</text>
</comment>
<evidence type="ECO:0000256" key="5">
    <source>
        <dbReference type="HAMAP-Rule" id="MF_01114"/>
    </source>
</evidence>
<feature type="domain" description="RecX second three-helical" evidence="6">
    <location>
        <begin position="108"/>
        <end position="147"/>
    </location>
</feature>
<dbReference type="Pfam" id="PF02631">
    <property type="entry name" value="RecX_HTH2"/>
    <property type="match status" value="1"/>
</dbReference>
<dbReference type="Proteomes" id="UP000823882">
    <property type="component" value="Unassembled WGS sequence"/>
</dbReference>
<dbReference type="HAMAP" id="MF_01114">
    <property type="entry name" value="RecX"/>
    <property type="match status" value="1"/>
</dbReference>
<evidence type="ECO:0000256" key="4">
    <source>
        <dbReference type="ARBA" id="ARBA00022490"/>
    </source>
</evidence>
<dbReference type="InterPro" id="IPR036388">
    <property type="entry name" value="WH-like_DNA-bd_sf"/>
</dbReference>
<dbReference type="AlphaFoldDB" id="A0A9D2NYW5"/>
<comment type="function">
    <text evidence="5">Modulates RecA activity.</text>
</comment>
<protein>
    <recommendedName>
        <fullName evidence="3 5">Regulatory protein RecX</fullName>
    </recommendedName>
</protein>
<organism evidence="7 8">
    <name type="scientific">Candidatus Intestinimonas pullistercoris</name>
    <dbReference type="NCBI Taxonomy" id="2838623"/>
    <lineage>
        <taxon>Bacteria</taxon>
        <taxon>Bacillati</taxon>
        <taxon>Bacillota</taxon>
        <taxon>Clostridia</taxon>
        <taxon>Eubacteriales</taxon>
        <taxon>Intestinimonas</taxon>
    </lineage>
</organism>
<evidence type="ECO:0000256" key="2">
    <source>
        <dbReference type="ARBA" id="ARBA00009695"/>
    </source>
</evidence>
<accession>A0A9D2NYW5</accession>
<evidence type="ECO:0000259" key="6">
    <source>
        <dbReference type="Pfam" id="PF02631"/>
    </source>
</evidence>
<gene>
    <name evidence="5" type="primary">recX</name>
    <name evidence="7" type="ORF">H9701_00950</name>
</gene>
<reference evidence="7" key="2">
    <citation type="submission" date="2021-04" db="EMBL/GenBank/DDBJ databases">
        <authorList>
            <person name="Gilroy R."/>
        </authorList>
    </citation>
    <scope>NUCLEOTIDE SEQUENCE</scope>
    <source>
        <strain evidence="7">CHK186-1790</strain>
    </source>
</reference>
<dbReference type="InterPro" id="IPR003783">
    <property type="entry name" value="Regulatory_RecX"/>
</dbReference>
<comment type="caution">
    <text evidence="7">The sequence shown here is derived from an EMBL/GenBank/DDBJ whole genome shotgun (WGS) entry which is preliminary data.</text>
</comment>
<dbReference type="GO" id="GO:0006282">
    <property type="term" value="P:regulation of DNA repair"/>
    <property type="evidence" value="ECO:0007669"/>
    <property type="project" value="UniProtKB-UniRule"/>
</dbReference>